<organism evidence="1">
    <name type="scientific">marine sediment metagenome</name>
    <dbReference type="NCBI Taxonomy" id="412755"/>
    <lineage>
        <taxon>unclassified sequences</taxon>
        <taxon>metagenomes</taxon>
        <taxon>ecological metagenomes</taxon>
    </lineage>
</organism>
<protein>
    <submittedName>
        <fullName evidence="1">Uncharacterized protein</fullName>
    </submittedName>
</protein>
<reference evidence="1" key="1">
    <citation type="journal article" date="2014" name="Front. Microbiol.">
        <title>High frequency of phylogenetically diverse reductive dehalogenase-homologous genes in deep subseafloor sedimentary metagenomes.</title>
        <authorList>
            <person name="Kawai M."/>
            <person name="Futagami T."/>
            <person name="Toyoda A."/>
            <person name="Takaki Y."/>
            <person name="Nishi S."/>
            <person name="Hori S."/>
            <person name="Arai W."/>
            <person name="Tsubouchi T."/>
            <person name="Morono Y."/>
            <person name="Uchiyama I."/>
            <person name="Ito T."/>
            <person name="Fujiyama A."/>
            <person name="Inagaki F."/>
            <person name="Takami H."/>
        </authorList>
    </citation>
    <scope>NUCLEOTIDE SEQUENCE</scope>
    <source>
        <strain evidence="1">Expedition CK06-06</strain>
    </source>
</reference>
<sequence>DYPFKWVEEYLYYYTSYGIRQVLNINAGTIFLAYMLYKLGIDNEFKISVYMGNDNPFAVFWTLMAARMLSREDGTTSLIGFNLSNSVNNDTIRASHKIRRAMGLNDVVRLEHHITETYKSIVVQPYNRREELVEVAKEVPNIAAKHEGGDPEIDSARDHPSDILEYFLPKEEIIKQGLMEKLERNYLDKHNALNRTADALTKAGIGIICAWNLHK</sequence>
<gene>
    <name evidence="1" type="ORF">S01H1_68165</name>
</gene>
<name>X0X0D2_9ZZZZ</name>
<evidence type="ECO:0000313" key="1">
    <source>
        <dbReference type="EMBL" id="GAG30128.1"/>
    </source>
</evidence>
<accession>X0X0D2</accession>
<proteinExistence type="predicted"/>
<comment type="caution">
    <text evidence="1">The sequence shown here is derived from an EMBL/GenBank/DDBJ whole genome shotgun (WGS) entry which is preliminary data.</text>
</comment>
<dbReference type="AlphaFoldDB" id="X0X0D2"/>
<feature type="non-terminal residue" evidence="1">
    <location>
        <position position="1"/>
    </location>
</feature>
<dbReference type="EMBL" id="BARS01045197">
    <property type="protein sequence ID" value="GAG30128.1"/>
    <property type="molecule type" value="Genomic_DNA"/>
</dbReference>